<evidence type="ECO:0000313" key="1">
    <source>
        <dbReference type="Proteomes" id="UP000887565"/>
    </source>
</evidence>
<dbReference type="AlphaFoldDB" id="A0A915HPX2"/>
<keyword evidence="1" id="KW-1185">Reference proteome</keyword>
<evidence type="ECO:0000313" key="2">
    <source>
        <dbReference type="WBParaSite" id="nRc.2.0.1.t03515-RA"/>
    </source>
</evidence>
<protein>
    <submittedName>
        <fullName evidence="2">Uncharacterized protein</fullName>
    </submittedName>
</protein>
<accession>A0A915HPX2</accession>
<dbReference type="Proteomes" id="UP000887565">
    <property type="component" value="Unplaced"/>
</dbReference>
<dbReference type="WBParaSite" id="nRc.2.0.1.t03515-RA">
    <property type="protein sequence ID" value="nRc.2.0.1.t03515-RA"/>
    <property type="gene ID" value="nRc.2.0.1.g03515"/>
</dbReference>
<reference evidence="2" key="1">
    <citation type="submission" date="2022-11" db="UniProtKB">
        <authorList>
            <consortium name="WormBaseParasite"/>
        </authorList>
    </citation>
    <scope>IDENTIFICATION</scope>
</reference>
<name>A0A915HPX2_ROMCU</name>
<proteinExistence type="predicted"/>
<organism evidence="1 2">
    <name type="scientific">Romanomermis culicivorax</name>
    <name type="common">Nematode worm</name>
    <dbReference type="NCBI Taxonomy" id="13658"/>
    <lineage>
        <taxon>Eukaryota</taxon>
        <taxon>Metazoa</taxon>
        <taxon>Ecdysozoa</taxon>
        <taxon>Nematoda</taxon>
        <taxon>Enoplea</taxon>
        <taxon>Dorylaimia</taxon>
        <taxon>Mermithida</taxon>
        <taxon>Mermithoidea</taxon>
        <taxon>Mermithidae</taxon>
        <taxon>Romanomermis</taxon>
    </lineage>
</organism>
<sequence length="98" mass="11288">MEGFNSVETDDNYGQPQERQDNMSFILNNYNVQCMVKSTDIFNYFSSLFGTSQTVIEDTMFLAPDIKAFIGTNQEKNKPESATRISIIFYPVAFMTWN</sequence>